<evidence type="ECO:0000313" key="2">
    <source>
        <dbReference type="EMBL" id="OCL14274.1"/>
    </source>
</evidence>
<dbReference type="EMBL" id="KV748593">
    <property type="protein sequence ID" value="OCL14274.1"/>
    <property type="molecule type" value="Genomic_DNA"/>
</dbReference>
<dbReference type="Proteomes" id="UP000250140">
    <property type="component" value="Unassembled WGS sequence"/>
</dbReference>
<evidence type="ECO:0000256" key="1">
    <source>
        <dbReference type="SAM" id="MobiDB-lite"/>
    </source>
</evidence>
<keyword evidence="3" id="KW-1185">Reference proteome</keyword>
<proteinExistence type="predicted"/>
<gene>
    <name evidence="2" type="ORF">AOQ84DRAFT_359045</name>
</gene>
<protein>
    <submittedName>
        <fullName evidence="2">Uncharacterized protein</fullName>
    </submittedName>
</protein>
<evidence type="ECO:0000313" key="3">
    <source>
        <dbReference type="Proteomes" id="UP000250140"/>
    </source>
</evidence>
<reference evidence="2 3" key="1">
    <citation type="journal article" date="2016" name="Nat. Commun.">
        <title>Ectomycorrhizal ecology is imprinted in the genome of the dominant symbiotic fungus Cenococcum geophilum.</title>
        <authorList>
            <consortium name="DOE Joint Genome Institute"/>
            <person name="Peter M."/>
            <person name="Kohler A."/>
            <person name="Ohm R.A."/>
            <person name="Kuo A."/>
            <person name="Krutzmann J."/>
            <person name="Morin E."/>
            <person name="Arend M."/>
            <person name="Barry K.W."/>
            <person name="Binder M."/>
            <person name="Choi C."/>
            <person name="Clum A."/>
            <person name="Copeland A."/>
            <person name="Grisel N."/>
            <person name="Haridas S."/>
            <person name="Kipfer T."/>
            <person name="LaButti K."/>
            <person name="Lindquist E."/>
            <person name="Lipzen A."/>
            <person name="Maire R."/>
            <person name="Meier B."/>
            <person name="Mihaltcheva S."/>
            <person name="Molinier V."/>
            <person name="Murat C."/>
            <person name="Poggeler S."/>
            <person name="Quandt C.A."/>
            <person name="Sperisen C."/>
            <person name="Tritt A."/>
            <person name="Tisserant E."/>
            <person name="Crous P.W."/>
            <person name="Henrissat B."/>
            <person name="Nehls U."/>
            <person name="Egli S."/>
            <person name="Spatafora J.W."/>
            <person name="Grigoriev I.V."/>
            <person name="Martin F.M."/>
        </authorList>
    </citation>
    <scope>NUCLEOTIDE SEQUENCE [LARGE SCALE GENOMIC DNA]</scope>
    <source>
        <strain evidence="2 3">CBS 207.34</strain>
    </source>
</reference>
<accession>A0A8E2FC43</accession>
<dbReference type="AlphaFoldDB" id="A0A8E2FC43"/>
<sequence>MGVVGIVGVVCVVFPDASRRLHARNLLWTIDKSDSAEARELGNDDRQTDASRPSGVHGWKPGRSSRRTGDINIQTGMQLATTGLVCTEDAADMHCRWDKLDFCEGLRFPDPDANKCPQHTHTHARAYADEEHRTAALRLPSYCGNGHLVRSASIDFDRRRQFVRGRPGQPVIDGSEGT</sequence>
<name>A0A8E2FC43_9PEZI</name>
<organism evidence="2 3">
    <name type="scientific">Glonium stellatum</name>
    <dbReference type="NCBI Taxonomy" id="574774"/>
    <lineage>
        <taxon>Eukaryota</taxon>
        <taxon>Fungi</taxon>
        <taxon>Dikarya</taxon>
        <taxon>Ascomycota</taxon>
        <taxon>Pezizomycotina</taxon>
        <taxon>Dothideomycetes</taxon>
        <taxon>Pleosporomycetidae</taxon>
        <taxon>Gloniales</taxon>
        <taxon>Gloniaceae</taxon>
        <taxon>Glonium</taxon>
    </lineage>
</organism>
<feature type="region of interest" description="Disordered" evidence="1">
    <location>
        <begin position="37"/>
        <end position="69"/>
    </location>
</feature>
<feature type="compositionally biased region" description="Basic and acidic residues" evidence="1">
    <location>
        <begin position="37"/>
        <end position="49"/>
    </location>
</feature>